<dbReference type="EMBL" id="JPWF01000002">
    <property type="protein sequence ID" value="RCK38856.1"/>
    <property type="molecule type" value="Genomic_DNA"/>
</dbReference>
<organism evidence="1 2">
    <name type="scientific">Thalassospira profundimaris</name>
    <dbReference type="NCBI Taxonomy" id="502049"/>
    <lineage>
        <taxon>Bacteria</taxon>
        <taxon>Pseudomonadati</taxon>
        <taxon>Pseudomonadota</taxon>
        <taxon>Alphaproteobacteria</taxon>
        <taxon>Rhodospirillales</taxon>
        <taxon>Thalassospiraceae</taxon>
        <taxon>Thalassospira</taxon>
    </lineage>
</organism>
<evidence type="ECO:0000313" key="2">
    <source>
        <dbReference type="Proteomes" id="UP000253226"/>
    </source>
</evidence>
<evidence type="ECO:0008006" key="3">
    <source>
        <dbReference type="Google" id="ProtNLM"/>
    </source>
</evidence>
<sequence length="190" mass="22317">MINYKKENTRTIVIAIGTDGSGKTTTLKKITQSPDNNIIYSYYGLKNFKIPYFKYFFNKNAGSDRFSKYLLLPIEYTIRRLLLPRTGIILLDRVPGWAFTRKNSWIFKIYDKIIPNADLIVFLYGAPDIIHSRKPERSILEIQKDQEKWNSVFENYKAFKKIKIDTTISSVEETVETIQFELTKIIKCHE</sequence>
<accession>A0A367WBP3</accession>
<dbReference type="RefSeq" id="WP_114100912.1">
    <property type="nucleotide sequence ID" value="NZ_JPWF01000002.1"/>
</dbReference>
<dbReference type="SUPFAM" id="SSF52540">
    <property type="entry name" value="P-loop containing nucleoside triphosphate hydrolases"/>
    <property type="match status" value="1"/>
</dbReference>
<name>A0A367WBP3_9PROT</name>
<gene>
    <name evidence="1" type="ORF">TH19_03390</name>
</gene>
<dbReference type="Proteomes" id="UP000253226">
    <property type="component" value="Unassembled WGS sequence"/>
</dbReference>
<dbReference type="AlphaFoldDB" id="A0A367WBP3"/>
<reference evidence="1 2" key="1">
    <citation type="submission" date="2014-07" db="EMBL/GenBank/DDBJ databases">
        <title>Draft genome sequence of Thalassospira profundimaris 35.</title>
        <authorList>
            <person name="Lai Q."/>
            <person name="Shao Z."/>
        </authorList>
    </citation>
    <scope>NUCLEOTIDE SEQUENCE [LARGE SCALE GENOMIC DNA]</scope>
    <source>
        <strain evidence="1 2">35</strain>
    </source>
</reference>
<protein>
    <recommendedName>
        <fullName evidence="3">Thymidylate kinase-like domain-containing protein</fullName>
    </recommendedName>
</protein>
<dbReference type="OrthoDB" id="6494800at2"/>
<comment type="caution">
    <text evidence="1">The sequence shown here is derived from an EMBL/GenBank/DDBJ whole genome shotgun (WGS) entry which is preliminary data.</text>
</comment>
<evidence type="ECO:0000313" key="1">
    <source>
        <dbReference type="EMBL" id="RCK38856.1"/>
    </source>
</evidence>
<dbReference type="Gene3D" id="3.40.50.300">
    <property type="entry name" value="P-loop containing nucleotide triphosphate hydrolases"/>
    <property type="match status" value="1"/>
</dbReference>
<proteinExistence type="predicted"/>
<dbReference type="InterPro" id="IPR027417">
    <property type="entry name" value="P-loop_NTPase"/>
</dbReference>